<keyword evidence="10 20" id="KW-0472">Membrane</keyword>
<evidence type="ECO:0000256" key="16">
    <source>
        <dbReference type="ARBA" id="ARBA00031902"/>
    </source>
</evidence>
<dbReference type="FunFam" id="3.30.60.270:FF:000005">
    <property type="entry name" value="Sortilin"/>
    <property type="match status" value="2"/>
</dbReference>
<organism evidence="23 24">
    <name type="scientific">Podospora didyma</name>
    <dbReference type="NCBI Taxonomy" id="330526"/>
    <lineage>
        <taxon>Eukaryota</taxon>
        <taxon>Fungi</taxon>
        <taxon>Dikarya</taxon>
        <taxon>Ascomycota</taxon>
        <taxon>Pezizomycotina</taxon>
        <taxon>Sordariomycetes</taxon>
        <taxon>Sordariomycetidae</taxon>
        <taxon>Sordariales</taxon>
        <taxon>Podosporaceae</taxon>
        <taxon>Podospora</taxon>
    </lineage>
</organism>
<dbReference type="SMART" id="SM00602">
    <property type="entry name" value="VPS10"/>
    <property type="match status" value="2"/>
</dbReference>
<feature type="domain" description="VPS10" evidence="22">
    <location>
        <begin position="49"/>
        <end position="697"/>
    </location>
</feature>
<comment type="subcellular location">
    <subcellularLocation>
        <location evidence="1">Golgi apparatus</location>
        <location evidence="1">trans-Golgi network membrane</location>
        <topology evidence="1">Multi-pass membrane protein</topology>
    </subcellularLocation>
    <subcellularLocation>
        <location evidence="2">Prevacuolar compartment membrane</location>
        <topology evidence="2">Multi-pass membrane protein</topology>
    </subcellularLocation>
</comment>
<evidence type="ECO:0000256" key="3">
    <source>
        <dbReference type="ARBA" id="ARBA00015369"/>
    </source>
</evidence>
<keyword evidence="8 20" id="KW-1133">Transmembrane helix</keyword>
<evidence type="ECO:0000256" key="10">
    <source>
        <dbReference type="ARBA" id="ARBA00023136"/>
    </source>
</evidence>
<evidence type="ECO:0000256" key="5">
    <source>
        <dbReference type="ARBA" id="ARBA00022692"/>
    </source>
</evidence>
<dbReference type="GO" id="GO:0016020">
    <property type="term" value="C:membrane"/>
    <property type="evidence" value="ECO:0007669"/>
    <property type="project" value="InterPro"/>
</dbReference>
<evidence type="ECO:0000256" key="12">
    <source>
        <dbReference type="ARBA" id="ARBA00023180"/>
    </source>
</evidence>
<dbReference type="PANTHER" id="PTHR12106:SF27">
    <property type="entry name" value="SORTILIN-RELATED RECEPTOR"/>
    <property type="match status" value="1"/>
</dbReference>
<evidence type="ECO:0000313" key="24">
    <source>
        <dbReference type="Proteomes" id="UP001285441"/>
    </source>
</evidence>
<evidence type="ECO:0000256" key="14">
    <source>
        <dbReference type="ARBA" id="ARBA00031250"/>
    </source>
</evidence>
<dbReference type="SUPFAM" id="SSF110296">
    <property type="entry name" value="Oligoxyloglucan reducing end-specific cellobiohydrolase"/>
    <property type="match status" value="2"/>
</dbReference>
<feature type="domain" description="VPS10" evidence="22">
    <location>
        <begin position="731"/>
        <end position="1369"/>
    </location>
</feature>
<protein>
    <recommendedName>
        <fullName evidence="3">Vacuolar protein sorting/targeting protein 10</fullName>
    </recommendedName>
    <alternativeName>
        <fullName evidence="15">Carboxypeptidase Y receptor</fullName>
    </alternativeName>
    <alternativeName>
        <fullName evidence="14 16">Sortilin VPS10</fullName>
    </alternativeName>
    <alternativeName>
        <fullName evidence="17 18">Vacuolar carboxypeptidase Sorting receptor VPS10</fullName>
    </alternativeName>
</protein>
<dbReference type="Gene3D" id="3.30.60.270">
    <property type="match status" value="2"/>
</dbReference>
<dbReference type="Proteomes" id="UP001285441">
    <property type="component" value="Unassembled WGS sequence"/>
</dbReference>
<keyword evidence="11" id="KW-0675">Receptor</keyword>
<evidence type="ECO:0000256" key="13">
    <source>
        <dbReference type="ARBA" id="ARBA00025569"/>
    </source>
</evidence>
<reference evidence="23" key="1">
    <citation type="journal article" date="2023" name="Mol. Phylogenet. Evol.">
        <title>Genome-scale phylogeny and comparative genomics of the fungal order Sordariales.</title>
        <authorList>
            <person name="Hensen N."/>
            <person name="Bonometti L."/>
            <person name="Westerberg I."/>
            <person name="Brannstrom I.O."/>
            <person name="Guillou S."/>
            <person name="Cros-Aarteil S."/>
            <person name="Calhoun S."/>
            <person name="Haridas S."/>
            <person name="Kuo A."/>
            <person name="Mondo S."/>
            <person name="Pangilinan J."/>
            <person name="Riley R."/>
            <person name="LaButti K."/>
            <person name="Andreopoulos B."/>
            <person name="Lipzen A."/>
            <person name="Chen C."/>
            <person name="Yan M."/>
            <person name="Daum C."/>
            <person name="Ng V."/>
            <person name="Clum A."/>
            <person name="Steindorff A."/>
            <person name="Ohm R.A."/>
            <person name="Martin F."/>
            <person name="Silar P."/>
            <person name="Natvig D.O."/>
            <person name="Lalanne C."/>
            <person name="Gautier V."/>
            <person name="Ament-Velasquez S.L."/>
            <person name="Kruys A."/>
            <person name="Hutchinson M.I."/>
            <person name="Powell A.J."/>
            <person name="Barry K."/>
            <person name="Miller A.N."/>
            <person name="Grigoriev I.V."/>
            <person name="Debuchy R."/>
            <person name="Gladieux P."/>
            <person name="Hiltunen Thoren M."/>
            <person name="Johannesson H."/>
        </authorList>
    </citation>
    <scope>NUCLEOTIDE SEQUENCE</scope>
    <source>
        <strain evidence="23">CBS 232.78</strain>
    </source>
</reference>
<evidence type="ECO:0000256" key="1">
    <source>
        <dbReference type="ARBA" id="ARBA00004166"/>
    </source>
</evidence>
<dbReference type="Pfam" id="PF15902">
    <property type="entry name" value="Sortilin-Vps10"/>
    <property type="match status" value="2"/>
</dbReference>
<sequence>MRVWGALQAAALLASALWAAPLAAKDAEPDFKVSKFEHEPKDFLYFADSDVIMFQDRTDLNVYRSPDAGVTWARVDAVPEGKAWLFYMHPYDPTRAYILCDGYDHFRTQDRGKTWEKFDAHAEVPMFPYTGDVLQFHAADPDRIIFNGEICQGIFCRNVAAYTTDGFKTKGKPLRADIAGCWWAKSTDLFSCGKEDPDLDKNRILCIVSDEFSSHENDQRLVISDEFFKMDGKDIQEFEPNLDMDKAVRGIVNIAPIKGYMLVATTSANTDELALFISDDTKKWHRAMFPDPHGSHDHRLRQEAYTVLESTNYSLQIDVMSTHGQNSMGAIYTSNSNGTFFTETIEYTNRNGRGQVDFEKIAGVQGIFLVNQVKNGKDVEKNPKTEKHVVTEITFDDGRTFQPVTVKVDGKEERIHLHSFTELDNVGRVFSSLAPGLVMGNGNTGDRLKKIGEADLYVSDDAGLTWIKALDGPHKYKFGDQGSIIVAVRDSDKADIDMIQYSINHGHDWIPLKLPHDLKVLPYILATAPDASSLQFILIGITKESSEIIAIDFKGLHERTCKDDDFEEWFARVDKDNKPTCLMGHTQKYRRRKKDAKCFLNQEHKHAILEPTNCDCTDLDYECDYNFIREDDKCVANGPILVPNKACEGKPDDTFMGTSGYRKIPGNTCKDTQETLEKYKDVQRKCSDAVGAPKDKPATDKVTQHQAMFKDGDFFEKHYLERGETSRSGEETVIMRPRKKSKLGPIQITQDHGKTWKTPKVLNDHHVWEIIPHDYFKDTVFFLTDKQEVFLTTDRGETFHSFNSPTKSNKESFLQLSFHPDKADWLIWIGKTCDGDQCYSVAYYTEDRGFKWEPFARYVENCEYTGAKEYNYKGRDQNQVVCLRKERENNDPETPDVLALSNDYFKKDEVKISNDVKGYATMAEFIVVATEDSAEKTLRAHASLDGRVFAEAHFPYGFDAKVPHKHAYTVLDSSTHAINLFVATSTEEDRRFGTILKSNSNGTSYVISARNVNCNNGYLADFEKMLGLEGVAMINVVANPDDKASVPKKLQSKMTHNDGAEWALMPPPKKDEFGGFSCSSDKGDDNCALHIHGYTERTDRSKTFSSKGAVGFMVGWGNVGASLGPIKEADTFITSDAGISWKRIRKGRYRWAFGDQGSIIVLVAYGSTNNVTYSVDQGTTWHEHKFSNDELDVKDLTSMRAGNSGNFLLWADNGKELITINLDFTGFSDHVCKHDDDPAKSDYDVWSPAHPLQKNGCLFGHKTQYLRKKAGRKCYNDFKLQHLYGKETCQCTRQDFECAFNFELNNVGDCVLVPGFSPVSREDWCDAHPDEDTFYKDVPFRRIPLTTCISNGPDLDTSTTSEPCPHHEEEYQRKHAPSAMGIFFAIIIPVAIAAAAGWYVWRNWSGKFGQIRLGEHGASAFDSDQPWVKYPVIVISAIVAAVVALPIVAASMWRLLKSGAEKVGLVGSGRGSWTRLGGGGGARRFTTRDSFARGSGDYDIVDEDEGELLGEDSEEEV</sequence>
<dbReference type="GO" id="GO:0006895">
    <property type="term" value="P:Golgi to endosome transport"/>
    <property type="evidence" value="ECO:0007669"/>
    <property type="project" value="TreeGrafter"/>
</dbReference>
<feature type="compositionally biased region" description="Acidic residues" evidence="19">
    <location>
        <begin position="1499"/>
        <end position="1517"/>
    </location>
</feature>
<feature type="region of interest" description="Disordered" evidence="19">
    <location>
        <begin position="1496"/>
        <end position="1517"/>
    </location>
</feature>
<accession>A0AAE0N6I6</accession>
<dbReference type="GO" id="GO:0005794">
    <property type="term" value="C:Golgi apparatus"/>
    <property type="evidence" value="ECO:0007669"/>
    <property type="project" value="UniProtKB-SubCell"/>
</dbReference>
<keyword evidence="4" id="KW-0813">Transport</keyword>
<keyword evidence="21" id="KW-0732">Signal</keyword>
<dbReference type="GO" id="GO:0006623">
    <property type="term" value="P:protein targeting to vacuole"/>
    <property type="evidence" value="ECO:0007669"/>
    <property type="project" value="TreeGrafter"/>
</dbReference>
<evidence type="ECO:0000256" key="2">
    <source>
        <dbReference type="ARBA" id="ARBA00004488"/>
    </source>
</evidence>
<evidence type="ECO:0000256" key="20">
    <source>
        <dbReference type="SAM" id="Phobius"/>
    </source>
</evidence>
<keyword evidence="5 20" id="KW-0812">Transmembrane</keyword>
<evidence type="ECO:0000256" key="4">
    <source>
        <dbReference type="ARBA" id="ARBA00022448"/>
    </source>
</evidence>
<feature type="signal peptide" evidence="21">
    <location>
        <begin position="1"/>
        <end position="19"/>
    </location>
</feature>
<dbReference type="Gene3D" id="2.10.70.80">
    <property type="match status" value="2"/>
</dbReference>
<dbReference type="PANTHER" id="PTHR12106">
    <property type="entry name" value="SORTILIN RELATED"/>
    <property type="match status" value="1"/>
</dbReference>
<dbReference type="GO" id="GO:0005829">
    <property type="term" value="C:cytosol"/>
    <property type="evidence" value="ECO:0007669"/>
    <property type="project" value="GOC"/>
</dbReference>
<proteinExistence type="predicted"/>
<evidence type="ECO:0000256" key="19">
    <source>
        <dbReference type="SAM" id="MobiDB-lite"/>
    </source>
</evidence>
<evidence type="ECO:0000259" key="22">
    <source>
        <dbReference type="SMART" id="SM00602"/>
    </source>
</evidence>
<dbReference type="EMBL" id="JAULSW010000008">
    <property type="protein sequence ID" value="KAK3372536.1"/>
    <property type="molecule type" value="Genomic_DNA"/>
</dbReference>
<feature type="transmembrane region" description="Helical" evidence="20">
    <location>
        <begin position="1432"/>
        <end position="1453"/>
    </location>
</feature>
<dbReference type="GO" id="GO:0006896">
    <property type="term" value="P:Golgi to vacuole transport"/>
    <property type="evidence" value="ECO:0007669"/>
    <property type="project" value="TreeGrafter"/>
</dbReference>
<evidence type="ECO:0000256" key="8">
    <source>
        <dbReference type="ARBA" id="ARBA00022989"/>
    </source>
</evidence>
<comment type="caution">
    <text evidence="23">The sequence shown here is derived from an EMBL/GenBank/DDBJ whole genome shotgun (WGS) entry which is preliminary data.</text>
</comment>
<gene>
    <name evidence="23" type="ORF">B0H63DRAFT_513925</name>
</gene>
<keyword evidence="24" id="KW-1185">Reference proteome</keyword>
<dbReference type="InterPro" id="IPR006581">
    <property type="entry name" value="VPS10"/>
</dbReference>
<keyword evidence="6" id="KW-0677">Repeat</keyword>
<feature type="chain" id="PRO_5042019353" description="Vacuolar protein sorting/targeting protein 10" evidence="21">
    <location>
        <begin position="20"/>
        <end position="1517"/>
    </location>
</feature>
<keyword evidence="9" id="KW-0333">Golgi apparatus</keyword>
<dbReference type="Pfam" id="PF15901">
    <property type="entry name" value="Sortilin_C"/>
    <property type="match status" value="2"/>
</dbReference>
<keyword evidence="12" id="KW-0325">Glycoprotein</keyword>
<dbReference type="InterPro" id="IPR031777">
    <property type="entry name" value="Sortilin_C"/>
</dbReference>
<evidence type="ECO:0000256" key="21">
    <source>
        <dbReference type="SAM" id="SignalP"/>
    </source>
</evidence>
<evidence type="ECO:0000313" key="23">
    <source>
        <dbReference type="EMBL" id="KAK3372536.1"/>
    </source>
</evidence>
<comment type="function">
    <text evidence="13">Functions as a sorting receptor in the Golgi compartment required for the intracellular sorting and delivery of soluble vacuolar proteins, like carboxypeptidase Y (CPY) and proteinase A. Executes multiple rounds of sorting by cycling between the late Golgi and a prevacuolar endosome-like compartment.</text>
</comment>
<evidence type="ECO:0000256" key="15">
    <source>
        <dbReference type="ARBA" id="ARBA00031354"/>
    </source>
</evidence>
<dbReference type="InterPro" id="IPR031778">
    <property type="entry name" value="Sortilin_N"/>
</dbReference>
<evidence type="ECO:0000256" key="7">
    <source>
        <dbReference type="ARBA" id="ARBA00022927"/>
    </source>
</evidence>
<keyword evidence="7" id="KW-0653">Protein transport</keyword>
<dbReference type="Gene3D" id="2.130.10.10">
    <property type="entry name" value="YVTN repeat-like/Quinoprotein amine dehydrogenase"/>
    <property type="match status" value="2"/>
</dbReference>
<evidence type="ECO:0000256" key="9">
    <source>
        <dbReference type="ARBA" id="ARBA00023034"/>
    </source>
</evidence>
<name>A0AAE0N6I6_9PEZI</name>
<evidence type="ECO:0000256" key="6">
    <source>
        <dbReference type="ARBA" id="ARBA00022737"/>
    </source>
</evidence>
<evidence type="ECO:0000256" key="18">
    <source>
        <dbReference type="ARBA" id="ARBA00032910"/>
    </source>
</evidence>
<dbReference type="InterPro" id="IPR050310">
    <property type="entry name" value="VPS10-sortilin"/>
</dbReference>
<evidence type="ECO:0000256" key="11">
    <source>
        <dbReference type="ARBA" id="ARBA00023170"/>
    </source>
</evidence>
<feature type="transmembrane region" description="Helical" evidence="20">
    <location>
        <begin position="1379"/>
        <end position="1401"/>
    </location>
</feature>
<evidence type="ECO:0000256" key="17">
    <source>
        <dbReference type="ARBA" id="ARBA00032705"/>
    </source>
</evidence>
<reference evidence="23" key="2">
    <citation type="submission" date="2023-06" db="EMBL/GenBank/DDBJ databases">
        <authorList>
            <consortium name="Lawrence Berkeley National Laboratory"/>
            <person name="Haridas S."/>
            <person name="Hensen N."/>
            <person name="Bonometti L."/>
            <person name="Westerberg I."/>
            <person name="Brannstrom I.O."/>
            <person name="Guillou S."/>
            <person name="Cros-Aarteil S."/>
            <person name="Calhoun S."/>
            <person name="Kuo A."/>
            <person name="Mondo S."/>
            <person name="Pangilinan J."/>
            <person name="Riley R."/>
            <person name="LaButti K."/>
            <person name="Andreopoulos B."/>
            <person name="Lipzen A."/>
            <person name="Chen C."/>
            <person name="Yanf M."/>
            <person name="Daum C."/>
            <person name="Ng V."/>
            <person name="Clum A."/>
            <person name="Steindorff A."/>
            <person name="Ohm R."/>
            <person name="Martin F."/>
            <person name="Silar P."/>
            <person name="Natvig D."/>
            <person name="Lalanne C."/>
            <person name="Gautier V."/>
            <person name="Ament-velasquez S.L."/>
            <person name="Kruys A."/>
            <person name="Hutchinson M.I."/>
            <person name="Powell A.J."/>
            <person name="Barry K."/>
            <person name="Miller A.N."/>
            <person name="Grigoriev I.V."/>
            <person name="Debuchy R."/>
            <person name="Gladieux P."/>
            <person name="Thoren M.H."/>
            <person name="Johannesson H."/>
        </authorList>
    </citation>
    <scope>NUCLEOTIDE SEQUENCE</scope>
    <source>
        <strain evidence="23">CBS 232.78</strain>
    </source>
</reference>
<dbReference type="InterPro" id="IPR015943">
    <property type="entry name" value="WD40/YVTN_repeat-like_dom_sf"/>
</dbReference>